<evidence type="ECO:0000256" key="2">
    <source>
        <dbReference type="SAM" id="SignalP"/>
    </source>
</evidence>
<dbReference type="Pfam" id="PF18962">
    <property type="entry name" value="Por_Secre_tail"/>
    <property type="match status" value="1"/>
</dbReference>
<dbReference type="InterPro" id="IPR021615">
    <property type="entry name" value="Omp28"/>
</dbReference>
<feature type="signal peptide" evidence="2">
    <location>
        <begin position="1"/>
        <end position="18"/>
    </location>
</feature>
<gene>
    <name evidence="4" type="ORF">F8C82_00585</name>
</gene>
<dbReference type="EMBL" id="WBVQ01000001">
    <property type="protein sequence ID" value="KAB2816926.1"/>
    <property type="molecule type" value="Genomic_DNA"/>
</dbReference>
<dbReference type="NCBIfam" id="TIGR04183">
    <property type="entry name" value="Por_Secre_tail"/>
    <property type="match status" value="1"/>
</dbReference>
<dbReference type="InterPro" id="IPR026444">
    <property type="entry name" value="Secre_tail"/>
</dbReference>
<proteinExistence type="predicted"/>
<evidence type="ECO:0000313" key="4">
    <source>
        <dbReference type="EMBL" id="KAB2816926.1"/>
    </source>
</evidence>
<dbReference type="Pfam" id="PF11551">
    <property type="entry name" value="Omp28"/>
    <property type="match status" value="1"/>
</dbReference>
<feature type="domain" description="Secretion system C-terminal sorting" evidence="3">
    <location>
        <begin position="569"/>
        <end position="640"/>
    </location>
</feature>
<name>A0A6L3ZFV4_9FLAO</name>
<dbReference type="InterPro" id="IPR013783">
    <property type="entry name" value="Ig-like_fold"/>
</dbReference>
<reference evidence="4 5" key="1">
    <citation type="submission" date="2019-10" db="EMBL/GenBank/DDBJ databases">
        <title>Genome sequence of Phaeocystidibacter marisrubri JCM30614 (type strain).</title>
        <authorList>
            <person name="Bowman J.P."/>
        </authorList>
    </citation>
    <scope>NUCLEOTIDE SEQUENCE [LARGE SCALE GENOMIC DNA]</scope>
    <source>
        <strain evidence="4 5">JCM 30614</strain>
    </source>
</reference>
<dbReference type="OrthoDB" id="6278496at2"/>
<dbReference type="Gene3D" id="2.60.40.10">
    <property type="entry name" value="Immunoglobulins"/>
    <property type="match status" value="2"/>
</dbReference>
<dbReference type="RefSeq" id="WP_151691498.1">
    <property type="nucleotide sequence ID" value="NZ_BMGX01000002.1"/>
</dbReference>
<organism evidence="4 5">
    <name type="scientific">Phaeocystidibacter marisrubri</name>
    <dbReference type="NCBI Taxonomy" id="1577780"/>
    <lineage>
        <taxon>Bacteria</taxon>
        <taxon>Pseudomonadati</taxon>
        <taxon>Bacteroidota</taxon>
        <taxon>Flavobacteriia</taxon>
        <taxon>Flavobacteriales</taxon>
        <taxon>Phaeocystidibacteraceae</taxon>
        <taxon>Phaeocystidibacter</taxon>
    </lineage>
</organism>
<sequence length="647" mass="68838">MKKLYTLSLALLSMAAIGQTQRLALFEEYTGENCGPCASTNPGLDALVQSNPTKILMLKHQVPIPSAGPIYNAWPTDANARLTYYGVNSAPNGRLDGSTFGSNQTHPAYLTQSIIDSRAQVSSSFTMSTSHTVSSDLDSIYITVVVTNVDGFTVNAQSAGSLRLHVNVIEEEINFATPPGTNGEKDFYHVSRKMYPSAAGTAMQDSWPTNATMTYTFAEALPTHIYNYNEVGVVAYIQENGTKEIMQASHSAAGNLVTSNPDLSIANLTASGNDLCAGNATPSFEITNEGQATVTSADVRYRINGGAWTTQAWTGSLASGATATVNFPNISLPYASNNFQAQVTNANGGAIEINKLDNDIEPFTLNVLSPIVQSAPFDANFENATSGSVPSNMILSGNKTYNTVIDAAFVNGSGMMGGYAASNKSMLFGFFYLESGTVSELIMPKVDISNSTYTSLFFSRASKTYAGENDMLEVMISDDCGQTWTTVWSAAGSNLNTVAAPSTSPYFPTAASDWKMAQAGIPSSMQGATELIVKFKATSDYGNNLFIDNVWLSNSPLSVNEEGLAEMIIFPNPANHTAQLSFDAVEGGAVEVNVVDLNGRTVSTLNTEVSAGAQNITLDVADLPVGVYVVQVRQNSTVKTLRLNVTH</sequence>
<comment type="caution">
    <text evidence="4">The sequence shown here is derived from an EMBL/GenBank/DDBJ whole genome shotgun (WGS) entry which is preliminary data.</text>
</comment>
<evidence type="ECO:0000256" key="1">
    <source>
        <dbReference type="ARBA" id="ARBA00022729"/>
    </source>
</evidence>
<evidence type="ECO:0000313" key="5">
    <source>
        <dbReference type="Proteomes" id="UP000484164"/>
    </source>
</evidence>
<protein>
    <submittedName>
        <fullName evidence="4">T9SS type A sorting domain-containing protein</fullName>
    </submittedName>
</protein>
<keyword evidence="1 2" id="KW-0732">Signal</keyword>
<feature type="chain" id="PRO_5026813153" evidence="2">
    <location>
        <begin position="19"/>
        <end position="647"/>
    </location>
</feature>
<evidence type="ECO:0000259" key="3">
    <source>
        <dbReference type="Pfam" id="PF18962"/>
    </source>
</evidence>
<dbReference type="Proteomes" id="UP000484164">
    <property type="component" value="Unassembled WGS sequence"/>
</dbReference>
<dbReference type="Gene3D" id="2.60.120.260">
    <property type="entry name" value="Galactose-binding domain-like"/>
    <property type="match status" value="1"/>
</dbReference>
<dbReference type="AlphaFoldDB" id="A0A6L3ZFV4"/>
<accession>A0A6L3ZFV4</accession>
<keyword evidence="5" id="KW-1185">Reference proteome</keyword>